<accession>A0ABV1QS10</accession>
<evidence type="ECO:0000313" key="1">
    <source>
        <dbReference type="EMBL" id="MER2252210.1"/>
    </source>
</evidence>
<comment type="caution">
    <text evidence="1">The sequence shown here is derived from an EMBL/GenBank/DDBJ whole genome shotgun (WGS) entry which is preliminary data.</text>
</comment>
<organism evidence="1 2">
    <name type="scientific">Methylorubrum podarium</name>
    <dbReference type="NCBI Taxonomy" id="200476"/>
    <lineage>
        <taxon>Bacteria</taxon>
        <taxon>Pseudomonadati</taxon>
        <taxon>Pseudomonadota</taxon>
        <taxon>Alphaproteobacteria</taxon>
        <taxon>Hyphomicrobiales</taxon>
        <taxon>Methylobacteriaceae</taxon>
        <taxon>Methylorubrum</taxon>
    </lineage>
</organism>
<proteinExistence type="predicted"/>
<protein>
    <recommendedName>
        <fullName evidence="3">Transposase</fullName>
    </recommendedName>
</protein>
<keyword evidence="2" id="KW-1185">Reference proteome</keyword>
<sequence length="61" mass="6738">MSKYSEEQISYSLHSAKTLFLHPKSLCPSTRRRNGEFGLSSARATTVIQAPPGNRTTASIR</sequence>
<evidence type="ECO:0008006" key="3">
    <source>
        <dbReference type="Google" id="ProtNLM"/>
    </source>
</evidence>
<dbReference type="EMBL" id="JBELQE010000101">
    <property type="protein sequence ID" value="MER2252210.1"/>
    <property type="molecule type" value="Genomic_DNA"/>
</dbReference>
<name>A0ABV1QS10_9HYPH</name>
<reference evidence="1 2" key="1">
    <citation type="submission" date="2024-06" db="EMBL/GenBank/DDBJ databases">
        <authorList>
            <person name="Campbell A.G."/>
        </authorList>
    </citation>
    <scope>NUCLEOTIDE SEQUENCE [LARGE SCALE GENOMIC DNA]</scope>
    <source>
        <strain evidence="1 2">EM12</strain>
    </source>
</reference>
<evidence type="ECO:0000313" key="2">
    <source>
        <dbReference type="Proteomes" id="UP001480955"/>
    </source>
</evidence>
<dbReference type="RefSeq" id="WP_350396495.1">
    <property type="nucleotide sequence ID" value="NZ_JBELQE010000101.1"/>
</dbReference>
<gene>
    <name evidence="1" type="ORF">ABS772_20020</name>
</gene>
<dbReference type="Proteomes" id="UP001480955">
    <property type="component" value="Unassembled WGS sequence"/>
</dbReference>